<evidence type="ECO:0000313" key="10">
    <source>
        <dbReference type="Proteomes" id="UP001431784"/>
    </source>
</evidence>
<name>A0ABT5TF53_9RHOB</name>
<feature type="transmembrane region" description="Helical" evidence="8">
    <location>
        <begin position="20"/>
        <end position="44"/>
    </location>
</feature>
<dbReference type="RefSeq" id="WP_274354414.1">
    <property type="nucleotide sequence ID" value="NZ_JAQZSM010000054.1"/>
</dbReference>
<evidence type="ECO:0000256" key="2">
    <source>
        <dbReference type="ARBA" id="ARBA00010735"/>
    </source>
</evidence>
<keyword evidence="4" id="KW-1003">Cell membrane</keyword>
<keyword evidence="10" id="KW-1185">Reference proteome</keyword>
<evidence type="ECO:0000256" key="5">
    <source>
        <dbReference type="ARBA" id="ARBA00022692"/>
    </source>
</evidence>
<protein>
    <submittedName>
        <fullName evidence="9">AzlC family ABC transporter permease</fullName>
    </submittedName>
</protein>
<keyword evidence="6 8" id="KW-1133">Transmembrane helix</keyword>
<evidence type="ECO:0000313" key="9">
    <source>
        <dbReference type="EMBL" id="MDD7973753.1"/>
    </source>
</evidence>
<sequence length="239" mass="24922">MYITSSPSSIKFDMKHGAFAILPLALGAAVYGFAFGLLAAQVGFPWWGVGLMSASVHAGSSQIVAVEQFGTTQTVLGAALAGAALNLRYIGIVASLSEVLTGLSLRTKLLAIHITGDENWALTMAERAKSPDVGAKFLLGSGLVMISVWTASTTAGAVIGAVLPDLERFGLGFAFTAAFIAMARGLWRGQSQMLPWIVAAALTISSVSLGLPQAYAIVVGTLCGLVFLASRRRFERVEA</sequence>
<evidence type="ECO:0000256" key="8">
    <source>
        <dbReference type="SAM" id="Phobius"/>
    </source>
</evidence>
<evidence type="ECO:0000256" key="3">
    <source>
        <dbReference type="ARBA" id="ARBA00022448"/>
    </source>
</evidence>
<comment type="caution">
    <text evidence="9">The sequence shown here is derived from an EMBL/GenBank/DDBJ whole genome shotgun (WGS) entry which is preliminary data.</text>
</comment>
<accession>A0ABT5TF53</accession>
<feature type="transmembrane region" description="Helical" evidence="8">
    <location>
        <begin position="169"/>
        <end position="187"/>
    </location>
</feature>
<keyword evidence="3" id="KW-0813">Transport</keyword>
<evidence type="ECO:0000256" key="6">
    <source>
        <dbReference type="ARBA" id="ARBA00022989"/>
    </source>
</evidence>
<dbReference type="InterPro" id="IPR011606">
    <property type="entry name" value="Brnchd-chn_aa_trnsp_permease"/>
</dbReference>
<organism evidence="9 10">
    <name type="scientific">Roseinatronobacter alkalisoli</name>
    <dbReference type="NCBI Taxonomy" id="3028235"/>
    <lineage>
        <taxon>Bacteria</taxon>
        <taxon>Pseudomonadati</taxon>
        <taxon>Pseudomonadota</taxon>
        <taxon>Alphaproteobacteria</taxon>
        <taxon>Rhodobacterales</taxon>
        <taxon>Paracoccaceae</taxon>
        <taxon>Roseinatronobacter</taxon>
    </lineage>
</organism>
<keyword evidence="7 8" id="KW-0472">Membrane</keyword>
<keyword evidence="5 8" id="KW-0812">Transmembrane</keyword>
<comment type="similarity">
    <text evidence="2">Belongs to the AzlC family.</text>
</comment>
<evidence type="ECO:0000256" key="7">
    <source>
        <dbReference type="ARBA" id="ARBA00023136"/>
    </source>
</evidence>
<dbReference type="EMBL" id="JAQZSM010000054">
    <property type="protein sequence ID" value="MDD7973753.1"/>
    <property type="molecule type" value="Genomic_DNA"/>
</dbReference>
<feature type="transmembrane region" description="Helical" evidence="8">
    <location>
        <begin position="217"/>
        <end position="234"/>
    </location>
</feature>
<dbReference type="Proteomes" id="UP001431784">
    <property type="component" value="Unassembled WGS sequence"/>
</dbReference>
<comment type="subcellular location">
    <subcellularLocation>
        <location evidence="1">Cell membrane</location>
        <topology evidence="1">Multi-pass membrane protein</topology>
    </subcellularLocation>
</comment>
<dbReference type="Pfam" id="PF03591">
    <property type="entry name" value="AzlC"/>
    <property type="match status" value="1"/>
</dbReference>
<dbReference type="PANTHER" id="PTHR34979:SF1">
    <property type="entry name" value="INNER MEMBRANE PROTEIN YGAZ"/>
    <property type="match status" value="1"/>
</dbReference>
<evidence type="ECO:0000256" key="4">
    <source>
        <dbReference type="ARBA" id="ARBA00022475"/>
    </source>
</evidence>
<feature type="transmembrane region" description="Helical" evidence="8">
    <location>
        <begin position="137"/>
        <end position="163"/>
    </location>
</feature>
<dbReference type="PANTHER" id="PTHR34979">
    <property type="entry name" value="INNER MEMBRANE PROTEIN YGAZ"/>
    <property type="match status" value="1"/>
</dbReference>
<proteinExistence type="inferred from homology"/>
<reference evidence="9" key="1">
    <citation type="submission" date="2023-02" db="EMBL/GenBank/DDBJ databases">
        <title>Description of Roseinatronobacter alkalisoli sp. nov., an alkaliphilic bacerium isolated from soda soil.</title>
        <authorList>
            <person name="Wei W."/>
        </authorList>
    </citation>
    <scope>NUCLEOTIDE SEQUENCE</scope>
    <source>
        <strain evidence="9">HJB301</strain>
    </source>
</reference>
<evidence type="ECO:0000256" key="1">
    <source>
        <dbReference type="ARBA" id="ARBA00004651"/>
    </source>
</evidence>
<gene>
    <name evidence="9" type="ORF">PUT78_22110</name>
</gene>